<evidence type="ECO:0000256" key="6">
    <source>
        <dbReference type="SAM" id="Phobius"/>
    </source>
</evidence>
<dbReference type="Pfam" id="PF00805">
    <property type="entry name" value="Pentapeptide"/>
    <property type="match status" value="3"/>
</dbReference>
<evidence type="ECO:0000259" key="7">
    <source>
        <dbReference type="Pfam" id="PF06271"/>
    </source>
</evidence>
<dbReference type="GO" id="GO:0016020">
    <property type="term" value="C:membrane"/>
    <property type="evidence" value="ECO:0007669"/>
    <property type="project" value="UniProtKB-SubCell"/>
</dbReference>
<evidence type="ECO:0000313" key="9">
    <source>
        <dbReference type="Proteomes" id="UP000300142"/>
    </source>
</evidence>
<reference evidence="9" key="1">
    <citation type="submission" date="2019-02" db="EMBL/GenBank/DDBJ databases">
        <title>Draft genome sequence of Sphaerospermopsis reniformis NIES-1949.</title>
        <authorList>
            <person name="Yamaguchi H."/>
            <person name="Suzuki S."/>
            <person name="Kawachi M."/>
        </authorList>
    </citation>
    <scope>NUCLEOTIDE SEQUENCE [LARGE SCALE GENOMIC DNA]</scope>
    <source>
        <strain evidence="9">NIES-1949</strain>
    </source>
</reference>
<evidence type="ECO:0000313" key="8">
    <source>
        <dbReference type="EMBL" id="GCL39319.1"/>
    </source>
</evidence>
<dbReference type="InterPro" id="IPR051082">
    <property type="entry name" value="Pentapeptide-BTB/POZ_domain"/>
</dbReference>
<evidence type="ECO:0000256" key="4">
    <source>
        <dbReference type="ARBA" id="ARBA00023136"/>
    </source>
</evidence>
<dbReference type="RefSeq" id="WP_137668934.1">
    <property type="nucleotide sequence ID" value="NZ_BJCE01000239.1"/>
</dbReference>
<evidence type="ECO:0000256" key="3">
    <source>
        <dbReference type="ARBA" id="ARBA00022989"/>
    </source>
</evidence>
<comment type="caution">
    <text evidence="8">The sequence shown here is derived from an EMBL/GenBank/DDBJ whole genome shotgun (WGS) entry which is preliminary data.</text>
</comment>
<dbReference type="Proteomes" id="UP000300142">
    <property type="component" value="Unassembled WGS sequence"/>
</dbReference>
<feature type="transmembrane region" description="Helical" evidence="6">
    <location>
        <begin position="261"/>
        <end position="285"/>
    </location>
</feature>
<keyword evidence="2 6" id="KW-0812">Transmembrane</keyword>
<organism evidence="8 9">
    <name type="scientific">Sphaerospermopsis reniformis</name>
    <dbReference type="NCBI Taxonomy" id="531300"/>
    <lineage>
        <taxon>Bacteria</taxon>
        <taxon>Bacillati</taxon>
        <taxon>Cyanobacteriota</taxon>
        <taxon>Cyanophyceae</taxon>
        <taxon>Nostocales</taxon>
        <taxon>Aphanizomenonaceae</taxon>
        <taxon>Sphaerospermopsis</taxon>
    </lineage>
</organism>
<feature type="transmembrane region" description="Helical" evidence="6">
    <location>
        <begin position="177"/>
        <end position="195"/>
    </location>
</feature>
<accession>A0A480A3C8</accession>
<keyword evidence="9" id="KW-1185">Reference proteome</keyword>
<feature type="domain" description="RDD" evidence="7">
    <location>
        <begin position="26"/>
        <end position="210"/>
    </location>
</feature>
<dbReference type="Pfam" id="PF06271">
    <property type="entry name" value="RDD"/>
    <property type="match status" value="1"/>
</dbReference>
<dbReference type="InterPro" id="IPR001646">
    <property type="entry name" value="5peptide_repeat"/>
</dbReference>
<proteinExistence type="predicted"/>
<protein>
    <submittedName>
        <fullName evidence="8">RDD domain-containing protein</fullName>
    </submittedName>
</protein>
<comment type="subcellular location">
    <subcellularLocation>
        <location evidence="1">Membrane</location>
        <topology evidence="1">Multi-pass membrane protein</topology>
    </subcellularLocation>
</comment>
<keyword evidence="3 6" id="KW-1133">Transmembrane helix</keyword>
<name>A0A480A3C8_9CYAN</name>
<dbReference type="AlphaFoldDB" id="A0A480A3C8"/>
<dbReference type="SUPFAM" id="SSF141571">
    <property type="entry name" value="Pentapeptide repeat-like"/>
    <property type="match status" value="2"/>
</dbReference>
<evidence type="ECO:0000256" key="5">
    <source>
        <dbReference type="SAM" id="MobiDB-lite"/>
    </source>
</evidence>
<feature type="transmembrane region" description="Helical" evidence="6">
    <location>
        <begin position="32"/>
        <end position="56"/>
    </location>
</feature>
<sequence>MTTPTVRRNIDQSNKSQKPEKVKSLPLATRRLGAWAAEITLVVASGLIPFGIGVYANSRSDLQRVPLNPVLVLTERAIARPLALPISYGIRNVTSPTNFLWTIALLTPLVLSGWQLYLLGKTGSTIPKRWFGVRVVNDEGKAPGLRSVVVREGLGRWTSPVAIAYILWRYSFAFPDLGLFTFLAIVLVLGEGMGWTSQKRRRAFHDQLAGTYTIDVKDINKPIKTPVENTSEPPQPENEEPTDTSIKESIPKLKIARSPNFILFVVGVTSMIAVLSTLVGTQIYIQTQENLRKTQLVNTQKFLELVKPINPDSGVSDEERQRAILALGGINDTQSIKFLVDLLVKETDPNILDTIQQALANIGIQALPELKRMNLFLAGELESGGNFGNIREQQLNLNQQAINKILSVYSGKINDIDLSSIQLGAKSFEESSVFNLVLENADLSGVVFKSANLNQAQLKGSRFRSAGEDGRWDTYDDVIADLTKTQLKQANLNEANLSRVLMKRSDLSRATLNKANLSHARLVGANLSSTQLISSDLQKAILEDAIFTGADISDAKLMEADMYAAQLGRVSAIGTQLSYANLTNTNWQGADLSEAYLDHANLTNANFSAARLAGAVLRSANMKNANLRNADISRADLRGANLDGADFQGTILFPGKQDPGDRFVETSDLGSQAAVVQGVDFSNAKNLDAQQLAFICTKGGIHSHCP</sequence>
<dbReference type="PANTHER" id="PTHR14136:SF17">
    <property type="entry name" value="BTB_POZ DOMAIN-CONTAINING PROTEIN KCTD9"/>
    <property type="match status" value="1"/>
</dbReference>
<dbReference type="Gene3D" id="2.160.20.80">
    <property type="entry name" value="E3 ubiquitin-protein ligase SopA"/>
    <property type="match status" value="2"/>
</dbReference>
<evidence type="ECO:0000256" key="2">
    <source>
        <dbReference type="ARBA" id="ARBA00022692"/>
    </source>
</evidence>
<feature type="transmembrane region" description="Helical" evidence="6">
    <location>
        <begin position="99"/>
        <end position="119"/>
    </location>
</feature>
<dbReference type="EMBL" id="BJCE01000239">
    <property type="protein sequence ID" value="GCL39319.1"/>
    <property type="molecule type" value="Genomic_DNA"/>
</dbReference>
<feature type="region of interest" description="Disordered" evidence="5">
    <location>
        <begin position="1"/>
        <end position="22"/>
    </location>
</feature>
<gene>
    <name evidence="8" type="ORF">SR1949_44450</name>
</gene>
<dbReference type="InterPro" id="IPR010432">
    <property type="entry name" value="RDD"/>
</dbReference>
<feature type="region of interest" description="Disordered" evidence="5">
    <location>
        <begin position="224"/>
        <end position="245"/>
    </location>
</feature>
<feature type="compositionally biased region" description="Polar residues" evidence="5">
    <location>
        <begin position="1"/>
        <end position="16"/>
    </location>
</feature>
<evidence type="ECO:0000256" key="1">
    <source>
        <dbReference type="ARBA" id="ARBA00004141"/>
    </source>
</evidence>
<dbReference type="PANTHER" id="PTHR14136">
    <property type="entry name" value="BTB_POZ DOMAIN-CONTAINING PROTEIN KCTD9"/>
    <property type="match status" value="1"/>
</dbReference>
<keyword evidence="4 6" id="KW-0472">Membrane</keyword>